<dbReference type="InterPro" id="IPR050397">
    <property type="entry name" value="Env_Response_Regulators"/>
</dbReference>
<dbReference type="RefSeq" id="WP_216964284.1">
    <property type="nucleotide sequence ID" value="NZ_JAHOPB010000002.1"/>
</dbReference>
<dbReference type="PANTHER" id="PTHR24567">
    <property type="entry name" value="CRP FAMILY TRANSCRIPTIONAL REGULATORY PROTEIN"/>
    <property type="match status" value="1"/>
</dbReference>
<reference evidence="3 4" key="1">
    <citation type="submission" date="2021-06" db="EMBL/GenBank/DDBJ databases">
        <authorList>
            <person name="Lee D.H."/>
        </authorList>
    </citation>
    <scope>NUCLEOTIDE SEQUENCE [LARGE SCALE GENOMIC DNA]</scope>
    <source>
        <strain evidence="3 4">MMS21-HV4-11</strain>
    </source>
</reference>
<accession>A0ABS6IMS7</accession>
<gene>
    <name evidence="3" type="ORF">KQ910_19180</name>
</gene>
<dbReference type="Pfam" id="PF00027">
    <property type="entry name" value="cNMP_binding"/>
    <property type="match status" value="1"/>
</dbReference>
<evidence type="ECO:0000256" key="1">
    <source>
        <dbReference type="SAM" id="MobiDB-lite"/>
    </source>
</evidence>
<dbReference type="InterPro" id="IPR012318">
    <property type="entry name" value="HTH_CRP"/>
</dbReference>
<feature type="domain" description="Cyclic nucleotide-binding" evidence="2">
    <location>
        <begin position="62"/>
        <end position="173"/>
    </location>
</feature>
<proteinExistence type="predicted"/>
<name>A0ABS6IMS7_9HYPH</name>
<evidence type="ECO:0000259" key="2">
    <source>
        <dbReference type="PROSITE" id="PS50042"/>
    </source>
</evidence>
<evidence type="ECO:0000313" key="3">
    <source>
        <dbReference type="EMBL" id="MBU8875904.1"/>
    </source>
</evidence>
<organism evidence="3 4">
    <name type="scientific">Reyranella humidisoli</name>
    <dbReference type="NCBI Taxonomy" id="2849149"/>
    <lineage>
        <taxon>Bacteria</taxon>
        <taxon>Pseudomonadati</taxon>
        <taxon>Pseudomonadota</taxon>
        <taxon>Alphaproteobacteria</taxon>
        <taxon>Hyphomicrobiales</taxon>
        <taxon>Reyranellaceae</taxon>
        <taxon>Reyranella</taxon>
    </lineage>
</organism>
<protein>
    <submittedName>
        <fullName evidence="3">Crp/Fnr family transcriptional regulator</fullName>
    </submittedName>
</protein>
<comment type="caution">
    <text evidence="3">The sequence shown here is derived from an EMBL/GenBank/DDBJ whole genome shotgun (WGS) entry which is preliminary data.</text>
</comment>
<dbReference type="Pfam" id="PF13545">
    <property type="entry name" value="HTH_Crp_2"/>
    <property type="match status" value="1"/>
</dbReference>
<dbReference type="PANTHER" id="PTHR24567:SF74">
    <property type="entry name" value="HTH-TYPE TRANSCRIPTIONAL REGULATOR ARCR"/>
    <property type="match status" value="1"/>
</dbReference>
<dbReference type="CDD" id="cd00038">
    <property type="entry name" value="CAP_ED"/>
    <property type="match status" value="1"/>
</dbReference>
<sequence length="287" mass="31775">MPIRSTARPSAFVTEPTDNESRGYSQDVLKADKQAARGSHCSVPAKKEVNAVTSVFEPRNFFLSALSPAELARLRPYLTFHRLPQGLVLHEPGQRIEHVHFIDSGMISLVAMMQDGSAIETATLGREAILGSLSSLGHHRAGTRAIVQIDATAWRMPVTEFRTAAAQNAMLRKVALLSSELTLAQMQQTAACNALHTADRRLCRWIVQVRDRLDDDVIRLTHDFLAQMLAVRRPTVSLIAYGLQQAGLIRYQRGKISILDREGLEQRACECVGALREKTRLTIAEVG</sequence>
<dbReference type="InterPro" id="IPR000595">
    <property type="entry name" value="cNMP-bd_dom"/>
</dbReference>
<dbReference type="Proteomes" id="UP000727907">
    <property type="component" value="Unassembled WGS sequence"/>
</dbReference>
<feature type="region of interest" description="Disordered" evidence="1">
    <location>
        <begin position="1"/>
        <end position="24"/>
    </location>
</feature>
<dbReference type="EMBL" id="JAHOPB010000002">
    <property type="protein sequence ID" value="MBU8875904.1"/>
    <property type="molecule type" value="Genomic_DNA"/>
</dbReference>
<evidence type="ECO:0000313" key="4">
    <source>
        <dbReference type="Proteomes" id="UP000727907"/>
    </source>
</evidence>
<keyword evidence="4" id="KW-1185">Reference proteome</keyword>
<dbReference type="PROSITE" id="PS50042">
    <property type="entry name" value="CNMP_BINDING_3"/>
    <property type="match status" value="1"/>
</dbReference>
<dbReference type="SMART" id="SM00100">
    <property type="entry name" value="cNMP"/>
    <property type="match status" value="1"/>
</dbReference>